<evidence type="ECO:0000313" key="2">
    <source>
        <dbReference type="EMBL" id="KAK0651211.1"/>
    </source>
</evidence>
<feature type="region of interest" description="Disordered" evidence="1">
    <location>
        <begin position="1037"/>
        <end position="1119"/>
    </location>
</feature>
<feature type="compositionally biased region" description="Acidic residues" evidence="1">
    <location>
        <begin position="830"/>
        <end position="839"/>
    </location>
</feature>
<feature type="compositionally biased region" description="Acidic residues" evidence="1">
    <location>
        <begin position="1161"/>
        <end position="1175"/>
    </location>
</feature>
<feature type="compositionally biased region" description="Low complexity" evidence="1">
    <location>
        <begin position="723"/>
        <end position="748"/>
    </location>
</feature>
<feature type="region of interest" description="Disordered" evidence="1">
    <location>
        <begin position="394"/>
        <end position="657"/>
    </location>
</feature>
<dbReference type="Proteomes" id="UP001174936">
    <property type="component" value="Unassembled WGS sequence"/>
</dbReference>
<feature type="compositionally biased region" description="Pro residues" evidence="1">
    <location>
        <begin position="674"/>
        <end position="684"/>
    </location>
</feature>
<dbReference type="EMBL" id="JAULSV010000002">
    <property type="protein sequence ID" value="KAK0651211.1"/>
    <property type="molecule type" value="Genomic_DNA"/>
</dbReference>
<feature type="compositionally biased region" description="Gly residues" evidence="1">
    <location>
        <begin position="332"/>
        <end position="349"/>
    </location>
</feature>
<evidence type="ECO:0000256" key="1">
    <source>
        <dbReference type="SAM" id="MobiDB-lite"/>
    </source>
</evidence>
<feature type="compositionally biased region" description="Polar residues" evidence="1">
    <location>
        <begin position="570"/>
        <end position="586"/>
    </location>
</feature>
<feature type="compositionally biased region" description="Low complexity" evidence="1">
    <location>
        <begin position="989"/>
        <end position="1001"/>
    </location>
</feature>
<feature type="compositionally biased region" description="Low complexity" evidence="1">
    <location>
        <begin position="106"/>
        <end position="120"/>
    </location>
</feature>
<gene>
    <name evidence="2" type="ORF">B0T16DRAFT_403349</name>
</gene>
<feature type="compositionally biased region" description="Polar residues" evidence="1">
    <location>
        <begin position="1095"/>
        <end position="1113"/>
    </location>
</feature>
<name>A0AA39YEK5_9PEZI</name>
<organism evidence="2 3">
    <name type="scientific">Cercophora newfieldiana</name>
    <dbReference type="NCBI Taxonomy" id="92897"/>
    <lineage>
        <taxon>Eukaryota</taxon>
        <taxon>Fungi</taxon>
        <taxon>Dikarya</taxon>
        <taxon>Ascomycota</taxon>
        <taxon>Pezizomycotina</taxon>
        <taxon>Sordariomycetes</taxon>
        <taxon>Sordariomycetidae</taxon>
        <taxon>Sordariales</taxon>
        <taxon>Lasiosphaeriaceae</taxon>
        <taxon>Cercophora</taxon>
    </lineage>
</organism>
<feature type="compositionally biased region" description="Basic and acidic residues" evidence="1">
    <location>
        <begin position="510"/>
        <end position="526"/>
    </location>
</feature>
<feature type="compositionally biased region" description="Basic and acidic residues" evidence="1">
    <location>
        <begin position="963"/>
        <end position="973"/>
    </location>
</feature>
<feature type="compositionally biased region" description="Polar residues" evidence="1">
    <location>
        <begin position="1300"/>
        <end position="1327"/>
    </location>
</feature>
<feature type="compositionally biased region" description="Polar residues" evidence="1">
    <location>
        <begin position="186"/>
        <end position="195"/>
    </location>
</feature>
<feature type="compositionally biased region" description="Basic and acidic residues" evidence="1">
    <location>
        <begin position="842"/>
        <end position="854"/>
    </location>
</feature>
<feature type="compositionally biased region" description="Acidic residues" evidence="1">
    <location>
        <begin position="404"/>
        <end position="414"/>
    </location>
</feature>
<accession>A0AA39YEK5</accession>
<feature type="compositionally biased region" description="Acidic residues" evidence="1">
    <location>
        <begin position="882"/>
        <end position="903"/>
    </location>
</feature>
<proteinExistence type="predicted"/>
<feature type="region of interest" description="Disordered" evidence="1">
    <location>
        <begin position="1155"/>
        <end position="1330"/>
    </location>
</feature>
<feature type="region of interest" description="Disordered" evidence="1">
    <location>
        <begin position="1"/>
        <end position="55"/>
    </location>
</feature>
<comment type="caution">
    <text evidence="2">The sequence shown here is derived from an EMBL/GenBank/DDBJ whole genome shotgun (WGS) entry which is preliminary data.</text>
</comment>
<feature type="region of interest" description="Disordered" evidence="1">
    <location>
        <begin position="772"/>
        <end position="1008"/>
    </location>
</feature>
<feature type="compositionally biased region" description="Basic residues" evidence="1">
    <location>
        <begin position="35"/>
        <end position="45"/>
    </location>
</feature>
<reference evidence="2" key="1">
    <citation type="submission" date="2023-06" db="EMBL/GenBank/DDBJ databases">
        <title>Genome-scale phylogeny and comparative genomics of the fungal order Sordariales.</title>
        <authorList>
            <consortium name="Lawrence Berkeley National Laboratory"/>
            <person name="Hensen N."/>
            <person name="Bonometti L."/>
            <person name="Westerberg I."/>
            <person name="Brannstrom I.O."/>
            <person name="Guillou S."/>
            <person name="Cros-Aarteil S."/>
            <person name="Calhoun S."/>
            <person name="Haridas S."/>
            <person name="Kuo A."/>
            <person name="Mondo S."/>
            <person name="Pangilinan J."/>
            <person name="Riley R."/>
            <person name="Labutti K."/>
            <person name="Andreopoulos B."/>
            <person name="Lipzen A."/>
            <person name="Chen C."/>
            <person name="Yanf M."/>
            <person name="Daum C."/>
            <person name="Ng V."/>
            <person name="Clum A."/>
            <person name="Steindorff A."/>
            <person name="Ohm R."/>
            <person name="Martin F."/>
            <person name="Silar P."/>
            <person name="Natvig D."/>
            <person name="Lalanne C."/>
            <person name="Gautier V."/>
            <person name="Ament-Velasquez S.L."/>
            <person name="Kruys A."/>
            <person name="Hutchinson M.I."/>
            <person name="Powell A.J."/>
            <person name="Barry K."/>
            <person name="Miller A.N."/>
            <person name="Grigoriev I.V."/>
            <person name="Debuchy R."/>
            <person name="Gladieux P."/>
            <person name="Thoren M.H."/>
            <person name="Johannesson H."/>
        </authorList>
    </citation>
    <scope>NUCLEOTIDE SEQUENCE</scope>
    <source>
        <strain evidence="2">SMH2532-1</strain>
    </source>
</reference>
<feature type="compositionally biased region" description="Low complexity" evidence="1">
    <location>
        <begin position="1273"/>
        <end position="1284"/>
    </location>
</feature>
<feature type="compositionally biased region" description="Basic and acidic residues" evidence="1">
    <location>
        <begin position="937"/>
        <end position="947"/>
    </location>
</feature>
<feature type="compositionally biased region" description="Low complexity" evidence="1">
    <location>
        <begin position="1065"/>
        <end position="1085"/>
    </location>
</feature>
<feature type="compositionally biased region" description="Low complexity" evidence="1">
    <location>
        <begin position="1223"/>
        <end position="1237"/>
    </location>
</feature>
<feature type="region of interest" description="Disordered" evidence="1">
    <location>
        <begin position="76"/>
        <end position="375"/>
    </location>
</feature>
<keyword evidence="3" id="KW-1185">Reference proteome</keyword>
<evidence type="ECO:0000313" key="3">
    <source>
        <dbReference type="Proteomes" id="UP001174936"/>
    </source>
</evidence>
<feature type="compositionally biased region" description="Polar residues" evidence="1">
    <location>
        <begin position="468"/>
        <end position="483"/>
    </location>
</feature>
<sequence>MVAGPETSILDIMSSPDPLNDSDATQTHLYSSARRVTRSQITKRVRSVESSPKKQTFALDVGSGISPQKILVTVQTEDADMSSRGGVNRRLFQSPTPKRSTRKKSAVTAGTTTTTVPLRGLTDDEGGAVTDTATPKARGRPRKPGTPAPTTTRRKKATGTPLAQRALTQARATRSSSVLASDVSEADSQAATPRATQPKRAPKRKASSPAKEDSILGSQRKRGRPRRTPVPSSDLGVVSEQESAADGEVEDNASIAQTEDNLSVAGGRADAAPSEGDEDIWLANLSDQPTPVARRSTRMNTSINIPETVAETSPEPQPSERATSEVDQLSGGDYGGGDDGGYADFGGMGSQSDAESLVDDNQDAQERQDTVAAGEDFTMINVHSLSSMMQLNSSVMTGAPPQAPEEEPQSDLGEETSLIIHGALESLRQSQRADASVPEREAPEETEQPSADYDRPAFGRSIMHQPPTRRSSQASSPQTSNLTPRRAAKRQSLGKQLAIKALQEAAASSPERRRAAVDIPEAHDTSAYDDSFSEIPEEVLTAATPRRPRATQGDVEEDTPRPDIQPSIERPSTVNHSNPQSESNRLLTPDETPSPVLSDDGDDEKQDTSPVAVPVPDAEMNSSPPIPSAPATQSALGGSVVRHARTHSTETPAEQLSAFNSPALAALNARAVNLPPPEPHPRPTLSPIVRAGRALQLVTSDPPSPPGRGSVLRSPFRGSVPRSSQSPVPTAAPTTQSPPQLQQQASAKQPERSWMSPLNRVKDFVVQGAQAFSPRLGSVSRMDDPFAPNPTESPKPASAGSFLASLGRKHPVAQRDAPTIASSTRAASLNDEDVMDWQGEDSPPRERSVSRESSIHAARGSPVRDSGDEVDEEHGVAQGGEADQDIEQDDDQSQAGLEDEEMRDEDHHFEEEEEEEEEEDIWAVEAQRPTPGKAAQPRREPIVEPPRRSKIPSPWRQNSKRLVYSDELHKLAEENAPQSEPEELSMLSQQNRPRPQAARQNLPPPKNVDLSEFFSSPVALPGAQEAAFGLFKALDAPRQEESTSFGRSTRGKPPVGSAYRRKQPFGGSQASQAPAAKQQAPQAFQRGRNLLDVSNVFTSAPTVNPLPQSSSPGTPERAKLAHIPQKTNFTPRSRQAQNSLFQPVAKKSLFGNNPVPVLSVEAEEDEPEEREDSMMEESSFIQPQLKPLPNRAVSPAKSSFRSPLKPKTPGRVVEFTSSTLSPLAQAQARAERLASASPEKQLSPISSHSSSHSEEDKENLQSGSDDAEQETVSASASASASMSMRPASQPQRRPVLGPPSSFSNTIANTTNARPPSPTKTQNQNQRLSRSEWTRDHWVRLDQLLQARKQGVLQFQLQLAHAPASVGKGKRRSVESQRLVGKKVSSQGEEMVLEEWHIDIVDAFCAEVGGWAADDIARRLFAAMVGEERRRLGLVPRRR</sequence>
<feature type="compositionally biased region" description="Low complexity" evidence="1">
    <location>
        <begin position="162"/>
        <end position="177"/>
    </location>
</feature>
<feature type="region of interest" description="Disordered" evidence="1">
    <location>
        <begin position="670"/>
        <end position="756"/>
    </location>
</feature>
<protein>
    <submittedName>
        <fullName evidence="2">Uncharacterized protein</fullName>
    </submittedName>
</protein>
<feature type="compositionally biased region" description="Acidic residues" evidence="1">
    <location>
        <begin position="911"/>
        <end position="922"/>
    </location>
</feature>